<feature type="compositionally biased region" description="Polar residues" evidence="1">
    <location>
        <begin position="90"/>
        <end position="99"/>
    </location>
</feature>
<accession>A0A348G3E7</accession>
<gene>
    <name evidence="2" type="ORF">BLTE_27650</name>
</gene>
<protein>
    <recommendedName>
        <fullName evidence="4">DUF5330 domain-containing protein</fullName>
    </recommendedName>
</protein>
<keyword evidence="3" id="KW-1185">Reference proteome</keyword>
<evidence type="ECO:0000256" key="1">
    <source>
        <dbReference type="SAM" id="MobiDB-lite"/>
    </source>
</evidence>
<dbReference type="InterPro" id="IPR035220">
    <property type="entry name" value="DUF5330"/>
</dbReference>
<evidence type="ECO:0000313" key="3">
    <source>
        <dbReference type="Proteomes" id="UP000266934"/>
    </source>
</evidence>
<evidence type="ECO:0000313" key="2">
    <source>
        <dbReference type="EMBL" id="BBF94080.1"/>
    </source>
</evidence>
<feature type="region of interest" description="Disordered" evidence="1">
    <location>
        <begin position="90"/>
        <end position="133"/>
    </location>
</feature>
<dbReference type="RefSeq" id="WP_126401227.1">
    <property type="nucleotide sequence ID" value="NZ_AP018907.1"/>
</dbReference>
<evidence type="ECO:0008006" key="4">
    <source>
        <dbReference type="Google" id="ProtNLM"/>
    </source>
</evidence>
<organism evidence="2 3">
    <name type="scientific">Blastochloris tepida</name>
    <dbReference type="NCBI Taxonomy" id="2233851"/>
    <lineage>
        <taxon>Bacteria</taxon>
        <taxon>Pseudomonadati</taxon>
        <taxon>Pseudomonadota</taxon>
        <taxon>Alphaproteobacteria</taxon>
        <taxon>Hyphomicrobiales</taxon>
        <taxon>Blastochloridaceae</taxon>
        <taxon>Blastochloris</taxon>
    </lineage>
</organism>
<name>A0A348G3E7_9HYPH</name>
<dbReference type="OrthoDB" id="7923950at2"/>
<sequence>MGFLLRATLLLVVVLALIPTGSGTDSRTGAVGAGDAMSAAQAAIEDARGFCTRQPDACAFASRFAATLTDKAEAAAKMLYEFLRDQSANRANPATTGSIRESADAGNADHTLAPSERGVPWHAPDAPPPRRHE</sequence>
<reference evidence="2 3" key="1">
    <citation type="submission" date="2018-08" db="EMBL/GenBank/DDBJ databases">
        <title>Complete genome sequencing of Blastochloris tepida GI.</title>
        <authorList>
            <person name="Tsukatani Y."/>
            <person name="Mori H."/>
        </authorList>
    </citation>
    <scope>NUCLEOTIDE SEQUENCE [LARGE SCALE GENOMIC DNA]</scope>
    <source>
        <strain evidence="2 3">GI</strain>
    </source>
</reference>
<dbReference type="KEGG" id="blag:BLTE_27650"/>
<dbReference type="AlphaFoldDB" id="A0A348G3E7"/>
<proteinExistence type="predicted"/>
<dbReference type="Pfam" id="PF17264">
    <property type="entry name" value="DUF5330"/>
    <property type="match status" value="1"/>
</dbReference>
<dbReference type="EMBL" id="AP018907">
    <property type="protein sequence ID" value="BBF94080.1"/>
    <property type="molecule type" value="Genomic_DNA"/>
</dbReference>
<dbReference type="Proteomes" id="UP000266934">
    <property type="component" value="Chromosome"/>
</dbReference>